<evidence type="ECO:0008006" key="7">
    <source>
        <dbReference type="Google" id="ProtNLM"/>
    </source>
</evidence>
<dbReference type="Proteomes" id="UP001515480">
    <property type="component" value="Unassembled WGS sequence"/>
</dbReference>
<sequence length="527" mass="58696">MADPRAMADSFLSSLAPPVTTHTHPFGSHAPHAYAASAGAASHPCGSFPPSAPRGPPLPPPPQQQKQPSSGADRASNGAIAPPHSHQGAQPPHASRGGRNPHDDAKEAAMRAARKEEQKQKDRREAERRALEQENEAKRKKKRLESIPAAEPSVLKRLEPGAFLAPYSFDNTLPDVPVDPKLLALTFNKSKFVRYRYDSSVEQAHQYELHAEPDLGITIDLVDPQAYDPLPGAELAEEDAELLSAAALGKALGEQQNSSSVIKQMRKEVTWLRKTPLMGNNLYDAIHKHKKDQMETKHVVRESRALALAKEQGKGERSFQQQIEAVEKTFEDAAALNASSLQHPTDPNLQCVSLLPVLPDFNCWSNTYVQLQFDFDPALEHIMDTEPKFDSSRVTRAVVKGFSQKEASEAPGQYVAYLLPKSDAADEDDRNAEEEVELEWVREYAYEVKREAEGDSYFLVVGEHEVAYNEFSSKIAATRKAFRRIHARPTSVSLTRREADDVEQEEQNLRRQRLMIEGPRLITHKPV</sequence>
<keyword evidence="3" id="KW-0539">Nucleus</keyword>
<dbReference type="EMBL" id="JBGBPQ010000003">
    <property type="protein sequence ID" value="KAL1526741.1"/>
    <property type="molecule type" value="Genomic_DNA"/>
</dbReference>
<dbReference type="PANTHER" id="PTHR23188:SF12">
    <property type="entry name" value="RNA POLYMERASE II-ASSOCIATED FACTOR 1 HOMOLOG"/>
    <property type="match status" value="1"/>
</dbReference>
<evidence type="ECO:0000256" key="4">
    <source>
        <dbReference type="SAM" id="MobiDB-lite"/>
    </source>
</evidence>
<evidence type="ECO:0000313" key="5">
    <source>
        <dbReference type="EMBL" id="KAL1526741.1"/>
    </source>
</evidence>
<reference evidence="5 6" key="1">
    <citation type="journal article" date="2024" name="Science">
        <title>Giant polyketide synthase enzymes in the biosynthesis of giant marine polyether toxins.</title>
        <authorList>
            <person name="Fallon T.R."/>
            <person name="Shende V.V."/>
            <person name="Wierzbicki I.H."/>
            <person name="Pendleton A.L."/>
            <person name="Watervoot N.F."/>
            <person name="Auber R.P."/>
            <person name="Gonzalez D.J."/>
            <person name="Wisecaver J.H."/>
            <person name="Moore B.S."/>
        </authorList>
    </citation>
    <scope>NUCLEOTIDE SEQUENCE [LARGE SCALE GENOMIC DNA]</scope>
    <source>
        <strain evidence="5 6">12B1</strain>
    </source>
</reference>
<proteinExistence type="inferred from homology"/>
<dbReference type="GO" id="GO:0006368">
    <property type="term" value="P:transcription elongation by RNA polymerase II"/>
    <property type="evidence" value="ECO:0007669"/>
    <property type="project" value="InterPro"/>
</dbReference>
<comment type="caution">
    <text evidence="5">The sequence shown here is derived from an EMBL/GenBank/DDBJ whole genome shotgun (WGS) entry which is preliminary data.</text>
</comment>
<evidence type="ECO:0000256" key="2">
    <source>
        <dbReference type="ARBA" id="ARBA00007560"/>
    </source>
</evidence>
<name>A0AB34K1H9_PRYPA</name>
<evidence type="ECO:0000313" key="6">
    <source>
        <dbReference type="Proteomes" id="UP001515480"/>
    </source>
</evidence>
<dbReference type="AlphaFoldDB" id="A0AB34K1H9"/>
<feature type="compositionally biased region" description="Pro residues" evidence="4">
    <location>
        <begin position="50"/>
        <end position="63"/>
    </location>
</feature>
<dbReference type="PANTHER" id="PTHR23188">
    <property type="entry name" value="RNA POLYMERASE II-ASSOCIATED FACTOR 1 HOMOLOG"/>
    <property type="match status" value="1"/>
</dbReference>
<accession>A0AB34K1H9</accession>
<dbReference type="GO" id="GO:0016593">
    <property type="term" value="C:Cdc73/Paf1 complex"/>
    <property type="evidence" value="ECO:0007669"/>
    <property type="project" value="InterPro"/>
</dbReference>
<feature type="region of interest" description="Disordered" evidence="4">
    <location>
        <begin position="15"/>
        <end position="145"/>
    </location>
</feature>
<keyword evidence="6" id="KW-1185">Reference proteome</keyword>
<dbReference type="GO" id="GO:0003682">
    <property type="term" value="F:chromatin binding"/>
    <property type="evidence" value="ECO:0007669"/>
    <property type="project" value="TreeGrafter"/>
</dbReference>
<dbReference type="Pfam" id="PF03985">
    <property type="entry name" value="Paf1"/>
    <property type="match status" value="1"/>
</dbReference>
<feature type="compositionally biased region" description="Basic and acidic residues" evidence="4">
    <location>
        <begin position="100"/>
        <end position="137"/>
    </location>
</feature>
<comment type="subcellular location">
    <subcellularLocation>
        <location evidence="1">Nucleus</location>
    </subcellularLocation>
</comment>
<evidence type="ECO:0000256" key="1">
    <source>
        <dbReference type="ARBA" id="ARBA00004123"/>
    </source>
</evidence>
<feature type="compositionally biased region" description="Low complexity" evidence="4">
    <location>
        <begin position="27"/>
        <end position="44"/>
    </location>
</feature>
<comment type="similarity">
    <text evidence="2">Belongs to the PAF1 family.</text>
</comment>
<protein>
    <recommendedName>
        <fullName evidence="7">RNA polymerase II-associated factor 1 homolog</fullName>
    </recommendedName>
</protein>
<gene>
    <name evidence="5" type="ORF">AB1Y20_015437</name>
</gene>
<organism evidence="5 6">
    <name type="scientific">Prymnesium parvum</name>
    <name type="common">Toxic golden alga</name>
    <dbReference type="NCBI Taxonomy" id="97485"/>
    <lineage>
        <taxon>Eukaryota</taxon>
        <taxon>Haptista</taxon>
        <taxon>Haptophyta</taxon>
        <taxon>Prymnesiophyceae</taxon>
        <taxon>Prymnesiales</taxon>
        <taxon>Prymnesiaceae</taxon>
        <taxon>Prymnesium</taxon>
    </lineage>
</organism>
<dbReference type="InterPro" id="IPR007133">
    <property type="entry name" value="RNA_pol_II-assoc_Paf1"/>
</dbReference>
<evidence type="ECO:0000256" key="3">
    <source>
        <dbReference type="ARBA" id="ARBA00023242"/>
    </source>
</evidence>
<dbReference type="GO" id="GO:0000993">
    <property type="term" value="F:RNA polymerase II complex binding"/>
    <property type="evidence" value="ECO:0007669"/>
    <property type="project" value="TreeGrafter"/>
</dbReference>